<dbReference type="RefSeq" id="YP_009604982.1">
    <property type="nucleotide sequence ID" value="NC_041970.1"/>
</dbReference>
<protein>
    <submittedName>
        <fullName evidence="1">Uncharacterized protein</fullName>
    </submittedName>
</protein>
<dbReference type="Proteomes" id="UP000005886">
    <property type="component" value="Segment"/>
</dbReference>
<gene>
    <name evidence="1" type="primary">145</name>
    <name evidence="1" type="ORF">BONGO_145</name>
</gene>
<organism evidence="1 2">
    <name type="scientific">Mycobacterium phage Bongo</name>
    <dbReference type="NCBI Taxonomy" id="1088864"/>
    <lineage>
        <taxon>Viruses</taxon>
        <taxon>Duplodnaviria</taxon>
        <taxon>Heunggongvirae</taxon>
        <taxon>Uroviricota</taxon>
        <taxon>Caudoviricetes</taxon>
        <taxon>Vilmaviridae</taxon>
        <taxon>Mclasvirinae</taxon>
        <taxon>Bongovirus</taxon>
        <taxon>Bongovirus bongo</taxon>
    </lineage>
</organism>
<keyword evidence="2" id="KW-1185">Reference proteome</keyword>
<evidence type="ECO:0000313" key="2">
    <source>
        <dbReference type="Proteomes" id="UP000005886"/>
    </source>
</evidence>
<accession>G8IEG8</accession>
<dbReference type="EMBL" id="JN699628">
    <property type="protein sequence ID" value="AER26160.1"/>
    <property type="molecule type" value="Genomic_DNA"/>
</dbReference>
<sequence>MPANEALLQQAWDVYYAIATHDDRRISGQSYDYESAPESPYDYAALMVKSLIRVVYPAFDPALVWELFGEAGECLDQADLERGLADRYARQY</sequence>
<dbReference type="KEGG" id="vg:40080904"/>
<proteinExistence type="predicted"/>
<dbReference type="GeneID" id="40080904"/>
<reference evidence="1 2" key="1">
    <citation type="journal article" date="2012" name="J. Virol.">
        <title>Complete Genome Sequences of 138 Mycobacteriophages.</title>
        <authorList>
            <consortium name="the Science Education Alliance Phage Hunters Advancing Genomics and Evolutionary Science Program"/>
            <consortium name="the KwaZulu-Natal Research Institute for Tuberculosis and HIV Mycobacterial Genetics Course Students"/>
            <consortium name="the Phage Hunters Integrating Research and Education Program"/>
            <person name="Hatfull G.F."/>
        </authorList>
    </citation>
    <scope>NUCLEOTIDE SEQUENCE [LARGE SCALE GENOMIC DNA]</scope>
    <source>
        <strain evidence="1">Bongo</strain>
    </source>
</reference>
<evidence type="ECO:0000313" key="1">
    <source>
        <dbReference type="EMBL" id="AER26160.1"/>
    </source>
</evidence>
<name>G8IEG8_9CAUD</name>